<protein>
    <recommendedName>
        <fullName evidence="2">UspA domain-containing protein</fullName>
    </recommendedName>
</protein>
<dbReference type="PRINTS" id="PR01438">
    <property type="entry name" value="UNVRSLSTRESS"/>
</dbReference>
<reference evidence="3" key="1">
    <citation type="submission" date="2019-08" db="EMBL/GenBank/DDBJ databases">
        <authorList>
            <person name="Kucharzyk K."/>
            <person name="Murdoch R.W."/>
            <person name="Higgins S."/>
            <person name="Loffler F."/>
        </authorList>
    </citation>
    <scope>NUCLEOTIDE SEQUENCE</scope>
</reference>
<organism evidence="3">
    <name type="scientific">bioreactor metagenome</name>
    <dbReference type="NCBI Taxonomy" id="1076179"/>
    <lineage>
        <taxon>unclassified sequences</taxon>
        <taxon>metagenomes</taxon>
        <taxon>ecological metagenomes</taxon>
    </lineage>
</organism>
<dbReference type="CDD" id="cd00293">
    <property type="entry name" value="USP-like"/>
    <property type="match status" value="1"/>
</dbReference>
<dbReference type="AlphaFoldDB" id="A0A644WUA2"/>
<evidence type="ECO:0000313" key="3">
    <source>
        <dbReference type="EMBL" id="MPM07392.1"/>
    </source>
</evidence>
<dbReference type="Gene3D" id="3.40.50.620">
    <property type="entry name" value="HUPs"/>
    <property type="match status" value="1"/>
</dbReference>
<sequence>MKILLPVMSTYGTAEAARKAVEEAKKENGSIKLIRVIRPGEIQAFKRNVRLWRYSDGSILNGSGPLVDDGEAERKMVMRAAGVIASVIDGLNCKDVKMETEVLIGNPAAEIVRAARRENAGLIVMGKRGHSEFLNMLFDSTIRRVVSKSPCPVMVVGPDE</sequence>
<dbReference type="InterPro" id="IPR006016">
    <property type="entry name" value="UspA"/>
</dbReference>
<evidence type="ECO:0000256" key="1">
    <source>
        <dbReference type="ARBA" id="ARBA00008791"/>
    </source>
</evidence>
<dbReference type="EMBL" id="VSSQ01001330">
    <property type="protein sequence ID" value="MPM07392.1"/>
    <property type="molecule type" value="Genomic_DNA"/>
</dbReference>
<dbReference type="PANTHER" id="PTHR46268">
    <property type="entry name" value="STRESS RESPONSE PROTEIN NHAX"/>
    <property type="match status" value="1"/>
</dbReference>
<dbReference type="InterPro" id="IPR014729">
    <property type="entry name" value="Rossmann-like_a/b/a_fold"/>
</dbReference>
<dbReference type="Pfam" id="PF00582">
    <property type="entry name" value="Usp"/>
    <property type="match status" value="1"/>
</dbReference>
<accession>A0A644WUA2</accession>
<name>A0A644WUA2_9ZZZZ</name>
<evidence type="ECO:0000259" key="2">
    <source>
        <dbReference type="Pfam" id="PF00582"/>
    </source>
</evidence>
<dbReference type="InterPro" id="IPR006015">
    <property type="entry name" value="Universal_stress_UspA"/>
</dbReference>
<gene>
    <name evidence="3" type="ORF">SDC9_53698</name>
</gene>
<proteinExistence type="inferred from homology"/>
<comment type="caution">
    <text evidence="3">The sequence shown here is derived from an EMBL/GenBank/DDBJ whole genome shotgun (WGS) entry which is preliminary data.</text>
</comment>
<comment type="similarity">
    <text evidence="1">Belongs to the universal stress protein A family.</text>
</comment>
<feature type="domain" description="UspA" evidence="2">
    <location>
        <begin position="2"/>
        <end position="156"/>
    </location>
</feature>
<dbReference type="SUPFAM" id="SSF52402">
    <property type="entry name" value="Adenine nucleotide alpha hydrolases-like"/>
    <property type="match status" value="1"/>
</dbReference>
<dbReference type="PANTHER" id="PTHR46268:SF6">
    <property type="entry name" value="UNIVERSAL STRESS PROTEIN UP12"/>
    <property type="match status" value="1"/>
</dbReference>